<keyword evidence="2" id="KW-1185">Reference proteome</keyword>
<reference evidence="1 2" key="1">
    <citation type="journal article" date="2013" name="Int. J. Syst. Evol. Microbiol.">
        <title>Comamonas guangdongensis sp. nov., isolated from subterranean forest sediment, and emended description of the genus Comamonas.</title>
        <authorList>
            <person name="Zhang J."/>
            <person name="Wang Y."/>
            <person name="Zhou S."/>
            <person name="Wu C."/>
            <person name="He J."/>
            <person name="Li F."/>
        </authorList>
    </citation>
    <scope>NUCLEOTIDE SEQUENCE [LARGE SCALE GENOMIC DNA]</scope>
    <source>
        <strain evidence="1 2">CCTCC AB2011133</strain>
    </source>
</reference>
<accession>A0ABV3ZWW9</accession>
<name>A0ABV3ZWW9_9BURK</name>
<protein>
    <submittedName>
        <fullName evidence="1">ImmA/IrrE family metallo-endopeptidase</fullName>
    </submittedName>
</protein>
<comment type="caution">
    <text evidence="1">The sequence shown here is derived from an EMBL/GenBank/DDBJ whole genome shotgun (WGS) entry which is preliminary data.</text>
</comment>
<sequence>MTTIVKDGVIRVPSGLKVKAASYLSIETLADSVRGNLPTLRGERYCLDALTIFECTFPQLGYHYRTAGIDEIDECAAFTITAPDCNLVVMREDIYDKLHAGNPFGRSTVIHELSHVAQNHAITLHRGATLTQHAFFEDSEWQAKACTAALMMPLAACQVAKSPSDLAAMCGTSVESATYRIKTLVKKLKTLAPNYPLWEFGYEG</sequence>
<evidence type="ECO:0000313" key="2">
    <source>
        <dbReference type="Proteomes" id="UP001561046"/>
    </source>
</evidence>
<proteinExistence type="predicted"/>
<dbReference type="RefSeq" id="WP_369338807.1">
    <property type="nucleotide sequence ID" value="NZ_JBFYGN010000012.1"/>
</dbReference>
<dbReference type="Proteomes" id="UP001561046">
    <property type="component" value="Unassembled WGS sequence"/>
</dbReference>
<dbReference type="EMBL" id="JBFYGN010000012">
    <property type="protein sequence ID" value="MEX8193611.1"/>
    <property type="molecule type" value="Genomic_DNA"/>
</dbReference>
<evidence type="ECO:0000313" key="1">
    <source>
        <dbReference type="EMBL" id="MEX8193611.1"/>
    </source>
</evidence>
<organism evidence="1 2">
    <name type="scientific">Comamonas guangdongensis</name>
    <dbReference type="NCBI Taxonomy" id="510515"/>
    <lineage>
        <taxon>Bacteria</taxon>
        <taxon>Pseudomonadati</taxon>
        <taxon>Pseudomonadota</taxon>
        <taxon>Betaproteobacteria</taxon>
        <taxon>Burkholderiales</taxon>
        <taxon>Comamonadaceae</taxon>
        <taxon>Comamonas</taxon>
    </lineage>
</organism>
<gene>
    <name evidence="1" type="ORF">AB6724_12270</name>
</gene>